<proteinExistence type="predicted"/>
<evidence type="ECO:0000313" key="1">
    <source>
        <dbReference type="EMBL" id="DAE02184.1"/>
    </source>
</evidence>
<dbReference type="EMBL" id="BK015343">
    <property type="protein sequence ID" value="DAE02184.1"/>
    <property type="molecule type" value="Genomic_DNA"/>
</dbReference>
<accession>A0A8S5P6A6</accession>
<sequence>MALKNVLPLDPVVNIIVNLAAVSATRKKFNLALLMGDVGTVADFANKRIVTYDSLNAMLQAGFTTEDRLYKAAALIFGQRKKPPLVAIGKVGSEEAPVKTVQECRQADSEWYVGIYCGDITDAQILAVQEYVEACTPSTMFAFTTAEETAKADDGGVFGTIKSKGYRRIIGQYSTAHKDAICAAIGWAMGAMSASTINSAFTLAYKREVGVQAENYMQTFTSNDLNNIKKNYGNVYVNRGNFYDVFEEGRVGDGSWFDEIIYLDKFKNDMQLGIMDLLVNANKVPQTEAGMGRIKTAIKEVCDDMNRIGFIKEGVWKGEELMALEYGKVLPGGYLIQSEPISEQAQAERDARNAPPIYVSLKLAGAIHHVTIQVDVNR</sequence>
<reference evidence="1" key="1">
    <citation type="journal article" date="2021" name="Proc. Natl. Acad. Sci. U.S.A.">
        <title>A Catalog of Tens of Thousands of Viruses from Human Metagenomes Reveals Hidden Associations with Chronic Diseases.</title>
        <authorList>
            <person name="Tisza M.J."/>
            <person name="Buck C.B."/>
        </authorList>
    </citation>
    <scope>NUCLEOTIDE SEQUENCE</scope>
    <source>
        <strain evidence="1">Ctiil21</strain>
    </source>
</reference>
<dbReference type="Pfam" id="PF11863">
    <property type="entry name" value="DUF3383"/>
    <property type="match status" value="1"/>
</dbReference>
<organism evidence="1">
    <name type="scientific">Myoviridae sp. ctiil21</name>
    <dbReference type="NCBI Taxonomy" id="2825153"/>
    <lineage>
        <taxon>Viruses</taxon>
        <taxon>Duplodnaviria</taxon>
        <taxon>Heunggongvirae</taxon>
        <taxon>Uroviricota</taxon>
        <taxon>Caudoviricetes</taxon>
    </lineage>
</organism>
<protein>
    <submittedName>
        <fullName evidence="1">Tail sheath protein</fullName>
    </submittedName>
</protein>
<dbReference type="InterPro" id="IPR021808">
    <property type="entry name" value="DUF3383"/>
</dbReference>
<name>A0A8S5P6A6_9CAUD</name>